<reference evidence="2 3" key="1">
    <citation type="journal article" date="2019" name="Appl. Environ. Microbiol.">
        <title>Co-occurrence of broad and narrow host-range viruses infecting the toxic bloom-forming cyanobacterium Microcystis aeruginosa.</title>
        <authorList>
            <person name="Morimoto D."/>
            <person name="Tominaga K."/>
            <person name="Nishimura Y."/>
            <person name="Yoshida N."/>
            <person name="Kimura S."/>
            <person name="Sako Y."/>
            <person name="Yoshida T."/>
        </authorList>
    </citation>
    <scope>NUCLEOTIDE SEQUENCE [LARGE SCALE GENOMIC DNA]</scope>
    <source>
        <strain evidence="2 3">11-30S32</strain>
    </source>
</reference>
<gene>
    <name evidence="2" type="ORF">MAE30S32_47620</name>
</gene>
<proteinExistence type="predicted"/>
<evidence type="ECO:0000313" key="2">
    <source>
        <dbReference type="EMBL" id="GCA96110.1"/>
    </source>
</evidence>
<sequence>MVIEKEAVTIRFPSELMRQAKRLKSGKESFNELVVEAVEREVRRRKALEAHDTIQRLREQVKRRTGVHPDPIPLLRQLREGESELE</sequence>
<dbReference type="NCBIfam" id="NF041551">
    <property type="entry name" value="YlcI_YnfO_N"/>
    <property type="match status" value="1"/>
</dbReference>
<dbReference type="Proteomes" id="UP000321223">
    <property type="component" value="Unassembled WGS sequence"/>
</dbReference>
<dbReference type="AlphaFoldDB" id="A0A510PRI5"/>
<feature type="region of interest" description="Disordered" evidence="1">
    <location>
        <begin position="65"/>
        <end position="86"/>
    </location>
</feature>
<comment type="caution">
    <text evidence="2">The sequence shown here is derived from an EMBL/GenBank/DDBJ whole genome shotgun (WGS) entry which is preliminary data.</text>
</comment>
<accession>A0A510PRI5</accession>
<evidence type="ECO:0000313" key="3">
    <source>
        <dbReference type="Proteomes" id="UP000321223"/>
    </source>
</evidence>
<feature type="compositionally biased region" description="Basic and acidic residues" evidence="1">
    <location>
        <begin position="77"/>
        <end position="86"/>
    </location>
</feature>
<protein>
    <recommendedName>
        <fullName evidence="4">Arc family DNA-binding protein</fullName>
    </recommendedName>
</protein>
<dbReference type="EMBL" id="BHVU01000602">
    <property type="protein sequence ID" value="GCA96110.1"/>
    <property type="molecule type" value="Genomic_DNA"/>
</dbReference>
<organism evidence="2 3">
    <name type="scientific">Microcystis aeruginosa 11-30S32</name>
    <dbReference type="NCBI Taxonomy" id="2358142"/>
    <lineage>
        <taxon>Bacteria</taxon>
        <taxon>Bacillati</taxon>
        <taxon>Cyanobacteriota</taxon>
        <taxon>Cyanophyceae</taxon>
        <taxon>Oscillatoriophycideae</taxon>
        <taxon>Chroococcales</taxon>
        <taxon>Microcystaceae</taxon>
        <taxon>Microcystis</taxon>
    </lineage>
</organism>
<dbReference type="RefSeq" id="WP_306344571.1">
    <property type="nucleotide sequence ID" value="NZ_BHVU01000602.1"/>
</dbReference>
<name>A0A510PRI5_MICAE</name>
<evidence type="ECO:0008006" key="4">
    <source>
        <dbReference type="Google" id="ProtNLM"/>
    </source>
</evidence>
<evidence type="ECO:0000256" key="1">
    <source>
        <dbReference type="SAM" id="MobiDB-lite"/>
    </source>
</evidence>